<comment type="catalytic activity">
    <reaction evidence="1">
        <text>5-diphospho-1D-myo-inositol 1,2,3,4,6-pentakisphosphate + ATP + H(+) = 1,5-bis(diphospho)-1D-myo-inositol 2,3,4,6-tetrakisphosphate + ADP</text>
        <dbReference type="Rhea" id="RHEA:10276"/>
        <dbReference type="ChEBI" id="CHEBI:15378"/>
        <dbReference type="ChEBI" id="CHEBI:30616"/>
        <dbReference type="ChEBI" id="CHEBI:58628"/>
        <dbReference type="ChEBI" id="CHEBI:77983"/>
        <dbReference type="ChEBI" id="CHEBI:456216"/>
        <dbReference type="EC" id="2.7.4.24"/>
    </reaction>
    <physiologicalReaction direction="left-to-right" evidence="1">
        <dbReference type="Rhea" id="RHEA:10277"/>
    </physiologicalReaction>
</comment>
<dbReference type="GO" id="GO:0032958">
    <property type="term" value="P:inositol phosphate biosynthetic process"/>
    <property type="evidence" value="ECO:0007669"/>
    <property type="project" value="TreeGrafter"/>
</dbReference>
<dbReference type="EMBL" id="RCNU01000006">
    <property type="protein sequence ID" value="RWQ95318.1"/>
    <property type="molecule type" value="Genomic_DNA"/>
</dbReference>
<protein>
    <recommendedName>
        <fullName evidence="3">ATP-grasp fold RimK-type domain-containing protein</fullName>
    </recommendedName>
</protein>
<dbReference type="InterPro" id="IPR037446">
    <property type="entry name" value="His_Pase_VIP1"/>
</dbReference>
<dbReference type="STRING" id="264951.A0A443HU24"/>
<feature type="domain" description="ATP-grasp fold RimK-type" evidence="3">
    <location>
        <begin position="230"/>
        <end position="274"/>
    </location>
</feature>
<dbReference type="Proteomes" id="UP000283841">
    <property type="component" value="Unassembled WGS sequence"/>
</dbReference>
<dbReference type="PANTHER" id="PTHR12750">
    <property type="entry name" value="DIPHOSPHOINOSITOL PENTAKISPHOSPHATE KINASE"/>
    <property type="match status" value="1"/>
</dbReference>
<dbReference type="AlphaFoldDB" id="A0A443HU24"/>
<evidence type="ECO:0000259" key="3">
    <source>
        <dbReference type="Pfam" id="PF08443"/>
    </source>
</evidence>
<dbReference type="RefSeq" id="XP_028484963.1">
    <property type="nucleotide sequence ID" value="XM_028627979.1"/>
</dbReference>
<dbReference type="GO" id="GO:0000828">
    <property type="term" value="F:inositol hexakisphosphate kinase activity"/>
    <property type="evidence" value="ECO:0007669"/>
    <property type="project" value="TreeGrafter"/>
</dbReference>
<evidence type="ECO:0000256" key="2">
    <source>
        <dbReference type="ARBA" id="ARBA00034629"/>
    </source>
</evidence>
<comment type="catalytic activity">
    <reaction evidence="2">
        <text>1D-myo-inositol hexakisphosphate + ATP = 1-diphospho-1D-myo-inositol 2,3,4,5,6-pentakisphosphate + ADP</text>
        <dbReference type="Rhea" id="RHEA:37459"/>
        <dbReference type="ChEBI" id="CHEBI:30616"/>
        <dbReference type="ChEBI" id="CHEBI:58130"/>
        <dbReference type="ChEBI" id="CHEBI:74946"/>
        <dbReference type="ChEBI" id="CHEBI:456216"/>
        <dbReference type="EC" id="2.7.4.24"/>
    </reaction>
    <physiologicalReaction direction="left-to-right" evidence="2">
        <dbReference type="Rhea" id="RHEA:37460"/>
    </physiologicalReaction>
</comment>
<sequence>MSVVYTAKECLEHPTVDQRNSHLHALPRLYSPVYSPVRIPSDTQSSTTQTGNYSISLEKPSIHGSPSANLAVPKLGRLGICAMDEKVLSKANQEIFRRLQGNGDLEIVYFGDQTLVQRPLHKPFVEKPASAEDHNVYIYFPSTAQSDGGGRRLFRKVGNKCSEYDPSLVTPRCIMEQDNSYVYEPLLNADGGEDVKAYAVGRTYCLAVTRKSPVLSDVVVREADGREKRQATTLSREETEAATKIALTFGQAVCGFDIVRNKGKSYVIDVNGWTSVKNQPAFYDRCACILRQMLTSRLESSNRNAASTNGD</sequence>
<dbReference type="InterPro" id="IPR013651">
    <property type="entry name" value="ATP-grasp_RimK-type"/>
</dbReference>
<dbReference type="Gene3D" id="3.30.470.20">
    <property type="entry name" value="ATP-grasp fold, B domain"/>
    <property type="match status" value="1"/>
</dbReference>
<gene>
    <name evidence="4" type="ORF">C8Q69DRAFT_402964</name>
</gene>
<dbReference type="VEuPathDB" id="FungiDB:C8Q69DRAFT_402964"/>
<comment type="caution">
    <text evidence="4">The sequence shown here is derived from an EMBL/GenBank/DDBJ whole genome shotgun (WGS) entry which is preliminary data.</text>
</comment>
<dbReference type="PANTHER" id="PTHR12750:SF9">
    <property type="entry name" value="INOSITOL HEXAKISPHOSPHATE AND DIPHOSPHOINOSITOL-PENTAKISPHOSPHATE KINASE"/>
    <property type="match status" value="1"/>
</dbReference>
<dbReference type="GeneID" id="39597256"/>
<reference evidence="4 5" key="1">
    <citation type="journal article" date="2018" name="Front. Microbiol.">
        <title>Genomic and genetic insights into a cosmopolitan fungus, Paecilomyces variotii (Eurotiales).</title>
        <authorList>
            <person name="Urquhart A.S."/>
            <person name="Mondo S.J."/>
            <person name="Makela M.R."/>
            <person name="Hane J.K."/>
            <person name="Wiebenga A."/>
            <person name="He G."/>
            <person name="Mihaltcheva S."/>
            <person name="Pangilinan J."/>
            <person name="Lipzen A."/>
            <person name="Barry K."/>
            <person name="de Vries R.P."/>
            <person name="Grigoriev I.V."/>
            <person name="Idnurm A."/>
        </authorList>
    </citation>
    <scope>NUCLEOTIDE SEQUENCE [LARGE SCALE GENOMIC DNA]</scope>
    <source>
        <strain evidence="4 5">CBS 101075</strain>
    </source>
</reference>
<dbReference type="Pfam" id="PF08443">
    <property type="entry name" value="RimK"/>
    <property type="match status" value="1"/>
</dbReference>
<evidence type="ECO:0000313" key="4">
    <source>
        <dbReference type="EMBL" id="RWQ95318.1"/>
    </source>
</evidence>
<accession>A0A443HU24</accession>
<dbReference type="GO" id="GO:0033857">
    <property type="term" value="F:5-diphosphoinositol pentakisphosphate 1-kinase activity"/>
    <property type="evidence" value="ECO:0007669"/>
    <property type="project" value="TreeGrafter"/>
</dbReference>
<name>A0A443HU24_BYSSP</name>
<proteinExistence type="predicted"/>
<evidence type="ECO:0000313" key="5">
    <source>
        <dbReference type="Proteomes" id="UP000283841"/>
    </source>
</evidence>
<dbReference type="SUPFAM" id="SSF56059">
    <property type="entry name" value="Glutathione synthetase ATP-binding domain-like"/>
    <property type="match status" value="1"/>
</dbReference>
<dbReference type="GO" id="GO:0006020">
    <property type="term" value="P:inositol metabolic process"/>
    <property type="evidence" value="ECO:0007669"/>
    <property type="project" value="TreeGrafter"/>
</dbReference>
<keyword evidence="5" id="KW-1185">Reference proteome</keyword>
<evidence type="ECO:0000256" key="1">
    <source>
        <dbReference type="ARBA" id="ARBA00033696"/>
    </source>
</evidence>
<organism evidence="4 5">
    <name type="scientific">Byssochlamys spectabilis</name>
    <name type="common">Paecilomyces variotii</name>
    <dbReference type="NCBI Taxonomy" id="264951"/>
    <lineage>
        <taxon>Eukaryota</taxon>
        <taxon>Fungi</taxon>
        <taxon>Dikarya</taxon>
        <taxon>Ascomycota</taxon>
        <taxon>Pezizomycotina</taxon>
        <taxon>Eurotiomycetes</taxon>
        <taxon>Eurotiomycetidae</taxon>
        <taxon>Eurotiales</taxon>
        <taxon>Thermoascaceae</taxon>
        <taxon>Paecilomyces</taxon>
    </lineage>
</organism>